<accession>X0XXD9</accession>
<comment type="caution">
    <text evidence="1">The sequence shown here is derived from an EMBL/GenBank/DDBJ whole genome shotgun (WGS) entry which is preliminary data.</text>
</comment>
<organism evidence="1">
    <name type="scientific">marine sediment metagenome</name>
    <dbReference type="NCBI Taxonomy" id="412755"/>
    <lineage>
        <taxon>unclassified sequences</taxon>
        <taxon>metagenomes</taxon>
        <taxon>ecological metagenomes</taxon>
    </lineage>
</organism>
<evidence type="ECO:0000313" key="1">
    <source>
        <dbReference type="EMBL" id="GAG47980.1"/>
    </source>
</evidence>
<gene>
    <name evidence="1" type="ORF">S01H1_76966</name>
</gene>
<dbReference type="AlphaFoldDB" id="X0XXD9"/>
<sequence length="75" mass="7916">MSVTLDQLPEMVLNLEDLPAGYVSGEAGEVRGAADMGTLGGYTAYYFRLDESGQFQGEAACVWASVALYESSGKA</sequence>
<protein>
    <submittedName>
        <fullName evidence="1">Uncharacterized protein</fullName>
    </submittedName>
</protein>
<proteinExistence type="predicted"/>
<dbReference type="EMBL" id="BARS01051707">
    <property type="protein sequence ID" value="GAG47980.1"/>
    <property type="molecule type" value="Genomic_DNA"/>
</dbReference>
<reference evidence="1" key="1">
    <citation type="journal article" date="2014" name="Front. Microbiol.">
        <title>High frequency of phylogenetically diverse reductive dehalogenase-homologous genes in deep subseafloor sedimentary metagenomes.</title>
        <authorList>
            <person name="Kawai M."/>
            <person name="Futagami T."/>
            <person name="Toyoda A."/>
            <person name="Takaki Y."/>
            <person name="Nishi S."/>
            <person name="Hori S."/>
            <person name="Arai W."/>
            <person name="Tsubouchi T."/>
            <person name="Morono Y."/>
            <person name="Uchiyama I."/>
            <person name="Ito T."/>
            <person name="Fujiyama A."/>
            <person name="Inagaki F."/>
            <person name="Takami H."/>
        </authorList>
    </citation>
    <scope>NUCLEOTIDE SEQUENCE</scope>
    <source>
        <strain evidence="1">Expedition CK06-06</strain>
    </source>
</reference>
<name>X0XXD9_9ZZZZ</name>
<feature type="non-terminal residue" evidence="1">
    <location>
        <position position="75"/>
    </location>
</feature>